<dbReference type="PANTHER" id="PTHR21538:SF23">
    <property type="entry name" value="ANILLIN"/>
    <property type="match status" value="1"/>
</dbReference>
<dbReference type="InterPro" id="IPR011993">
    <property type="entry name" value="PH-like_dom_sf"/>
</dbReference>
<evidence type="ECO:0000259" key="3">
    <source>
        <dbReference type="PROSITE" id="PS50003"/>
    </source>
</evidence>
<keyword evidence="1" id="KW-0175">Coiled coil</keyword>
<dbReference type="OrthoDB" id="5915976at2759"/>
<feature type="region of interest" description="Disordered" evidence="2">
    <location>
        <begin position="1362"/>
        <end position="1386"/>
    </location>
</feature>
<organism evidence="4 5">
    <name type="scientific">Caenorhabditis angaria</name>
    <dbReference type="NCBI Taxonomy" id="860376"/>
    <lineage>
        <taxon>Eukaryota</taxon>
        <taxon>Metazoa</taxon>
        <taxon>Ecdysozoa</taxon>
        <taxon>Nematoda</taxon>
        <taxon>Chromadorea</taxon>
        <taxon>Rhabditida</taxon>
        <taxon>Rhabditina</taxon>
        <taxon>Rhabditomorpha</taxon>
        <taxon>Rhabditoidea</taxon>
        <taxon>Rhabditidae</taxon>
        <taxon>Peloderinae</taxon>
        <taxon>Caenorhabditis</taxon>
    </lineage>
</organism>
<comment type="caution">
    <text evidence="4">The sequence shown here is derived from an EMBL/GenBank/DDBJ whole genome shotgun (WGS) entry which is preliminary data.</text>
</comment>
<feature type="compositionally biased region" description="Basic and acidic residues" evidence="2">
    <location>
        <begin position="883"/>
        <end position="892"/>
    </location>
</feature>
<feature type="compositionally biased region" description="Low complexity" evidence="2">
    <location>
        <begin position="9"/>
        <end position="26"/>
    </location>
</feature>
<reference evidence="4" key="1">
    <citation type="submission" date="2022-11" db="EMBL/GenBank/DDBJ databases">
        <authorList>
            <person name="Kikuchi T."/>
        </authorList>
    </citation>
    <scope>NUCLEOTIDE SEQUENCE</scope>
    <source>
        <strain evidence="4">PS1010</strain>
    </source>
</reference>
<dbReference type="Proteomes" id="UP001152747">
    <property type="component" value="Unassembled WGS sequence"/>
</dbReference>
<proteinExistence type="predicted"/>
<dbReference type="InterPro" id="IPR037840">
    <property type="entry name" value="PH_Anillin"/>
</dbReference>
<evidence type="ECO:0000256" key="2">
    <source>
        <dbReference type="SAM" id="MobiDB-lite"/>
    </source>
</evidence>
<feature type="compositionally biased region" description="Polar residues" evidence="2">
    <location>
        <begin position="119"/>
        <end position="130"/>
    </location>
</feature>
<feature type="compositionally biased region" description="Low complexity" evidence="2">
    <location>
        <begin position="702"/>
        <end position="716"/>
    </location>
</feature>
<dbReference type="InterPro" id="IPR012966">
    <property type="entry name" value="AHD"/>
</dbReference>
<feature type="region of interest" description="Disordered" evidence="2">
    <location>
        <begin position="524"/>
        <end position="570"/>
    </location>
</feature>
<feature type="compositionally biased region" description="Basic and acidic residues" evidence="2">
    <location>
        <begin position="240"/>
        <end position="252"/>
    </location>
</feature>
<feature type="region of interest" description="Disordered" evidence="2">
    <location>
        <begin position="1286"/>
        <end position="1312"/>
    </location>
</feature>
<dbReference type="SUPFAM" id="SSF50729">
    <property type="entry name" value="PH domain-like"/>
    <property type="match status" value="1"/>
</dbReference>
<dbReference type="GO" id="GO:0031106">
    <property type="term" value="P:septin ring organization"/>
    <property type="evidence" value="ECO:0007669"/>
    <property type="project" value="TreeGrafter"/>
</dbReference>
<feature type="domain" description="PH" evidence="3">
    <location>
        <begin position="1771"/>
        <end position="1893"/>
    </location>
</feature>
<feature type="compositionally biased region" description="Polar residues" evidence="2">
    <location>
        <begin position="397"/>
        <end position="409"/>
    </location>
</feature>
<feature type="compositionally biased region" description="Polar residues" evidence="2">
    <location>
        <begin position="443"/>
        <end position="456"/>
    </location>
</feature>
<dbReference type="Pfam" id="PF08174">
    <property type="entry name" value="Anillin"/>
    <property type="match status" value="1"/>
</dbReference>
<dbReference type="GO" id="GO:0000915">
    <property type="term" value="P:actomyosin contractile ring assembly"/>
    <property type="evidence" value="ECO:0007669"/>
    <property type="project" value="TreeGrafter"/>
</dbReference>
<dbReference type="EMBL" id="CANHGI010000001">
    <property type="protein sequence ID" value="CAI5438712.1"/>
    <property type="molecule type" value="Genomic_DNA"/>
</dbReference>
<dbReference type="FunFam" id="2.30.29.30:FF:000111">
    <property type="entry name" value="anillin isoform X1"/>
    <property type="match status" value="1"/>
</dbReference>
<dbReference type="SMART" id="SM00233">
    <property type="entry name" value="PH"/>
    <property type="match status" value="1"/>
</dbReference>
<evidence type="ECO:0000313" key="4">
    <source>
        <dbReference type="EMBL" id="CAI5438712.1"/>
    </source>
</evidence>
<feature type="compositionally biased region" description="Basic and acidic residues" evidence="2">
    <location>
        <begin position="415"/>
        <end position="427"/>
    </location>
</feature>
<dbReference type="Pfam" id="PF00169">
    <property type="entry name" value="PH"/>
    <property type="match status" value="1"/>
</dbReference>
<feature type="compositionally biased region" description="Basic and acidic residues" evidence="2">
    <location>
        <begin position="561"/>
        <end position="570"/>
    </location>
</feature>
<feature type="region of interest" description="Disordered" evidence="2">
    <location>
        <begin position="752"/>
        <end position="773"/>
    </location>
</feature>
<dbReference type="PROSITE" id="PS50003">
    <property type="entry name" value="PH_DOMAIN"/>
    <property type="match status" value="1"/>
</dbReference>
<feature type="region of interest" description="Disordered" evidence="2">
    <location>
        <begin position="355"/>
        <end position="456"/>
    </location>
</feature>
<feature type="compositionally biased region" description="Polar residues" evidence="2">
    <location>
        <begin position="897"/>
        <end position="918"/>
    </location>
</feature>
<feature type="region of interest" description="Disordered" evidence="2">
    <location>
        <begin position="238"/>
        <end position="314"/>
    </location>
</feature>
<feature type="compositionally biased region" description="Polar residues" evidence="2">
    <location>
        <begin position="550"/>
        <end position="560"/>
    </location>
</feature>
<feature type="compositionally biased region" description="Basic and acidic residues" evidence="2">
    <location>
        <begin position="365"/>
        <end position="380"/>
    </location>
</feature>
<feature type="region of interest" description="Disordered" evidence="2">
    <location>
        <begin position="695"/>
        <end position="730"/>
    </location>
</feature>
<gene>
    <name evidence="4" type="ORF">CAMP_LOCUS1349</name>
</gene>
<evidence type="ECO:0000256" key="1">
    <source>
        <dbReference type="ARBA" id="ARBA00023054"/>
    </source>
</evidence>
<dbReference type="GO" id="GO:0005826">
    <property type="term" value="C:actomyosin contractile ring"/>
    <property type="evidence" value="ECO:0007669"/>
    <property type="project" value="TreeGrafter"/>
</dbReference>
<name>A0A9P1MSW3_9PELO</name>
<feature type="region of interest" description="Disordered" evidence="2">
    <location>
        <begin position="109"/>
        <end position="130"/>
    </location>
</feature>
<feature type="region of interest" description="Disordered" evidence="2">
    <location>
        <begin position="1"/>
        <end position="33"/>
    </location>
</feature>
<dbReference type="PANTHER" id="PTHR21538">
    <property type="entry name" value="ANILLIN/RHOTEKIN RTKN"/>
    <property type="match status" value="1"/>
</dbReference>
<protein>
    <recommendedName>
        <fullName evidence="3">PH domain-containing protein</fullName>
    </recommendedName>
</protein>
<feature type="compositionally biased region" description="Polar residues" evidence="2">
    <location>
        <begin position="717"/>
        <end position="730"/>
    </location>
</feature>
<accession>A0A9P1MSW3</accession>
<evidence type="ECO:0000313" key="5">
    <source>
        <dbReference type="Proteomes" id="UP001152747"/>
    </source>
</evidence>
<dbReference type="CDD" id="cd01263">
    <property type="entry name" value="PH_anillin"/>
    <property type="match status" value="1"/>
</dbReference>
<feature type="compositionally biased region" description="Polar residues" evidence="2">
    <location>
        <begin position="752"/>
        <end position="763"/>
    </location>
</feature>
<dbReference type="InterPro" id="IPR001849">
    <property type="entry name" value="PH_domain"/>
</dbReference>
<dbReference type="GO" id="GO:0000281">
    <property type="term" value="P:mitotic cytokinesis"/>
    <property type="evidence" value="ECO:0007669"/>
    <property type="project" value="TreeGrafter"/>
</dbReference>
<feature type="region of interest" description="Disordered" evidence="2">
    <location>
        <begin position="883"/>
        <end position="933"/>
    </location>
</feature>
<dbReference type="Gene3D" id="2.30.29.30">
    <property type="entry name" value="Pleckstrin-homology domain (PH domain)/Phosphotyrosine-binding domain (PTB)"/>
    <property type="match status" value="1"/>
</dbReference>
<keyword evidence="5" id="KW-1185">Reference proteome</keyword>
<sequence>MGKKKSRRNNNSFNKAFISSPSASPSPKTPAVVEDEIGEELAELEQNAQNQQPIAAPRKSLSTLSLNYDEFDHADIEIPLNSKVEQRDGINLNAPKHAYQTVYMSHENVTSPVPRDPISRSNSVHSNKSVLGNLSSNLQTAKSGSVSSNHNKLTDGGAYDSFRASHQNLAKPSSTSRNYAHGDCSYSSFLSDAAGERSLAGFPTSAFGGSRASIQRDEDSDDDIQILREIPRQNRNQIGELERLNIPDESGRRSRLNSRNSGVIGFENGNLETNHQDIRSSSRRSRTVSNTSRQSGPTAHVLKTASSQQLPKEVSEDVRTYHADSEYLQNRLSKLSIHTNNDEFVLVGGHPPDFGGRSNIPSIRGNDDTTFRSDTSRNRQNESVFSISNESHRSKSMSRGNVSSANSRTVVKDYGSNRDMRQSEEILGRSISQNEFSDRSAPISRNSSRHTIGTTSNTDDRLLLAAKYSRLPEAEGLIQIPISQSTTSNVHTLVGTKSSLSRTSSICSNKSDRVNFAEIPTLFSHPDDHFGEEEDNNEGEPFRPTKEHQYTPSNKGTVKTSLREKELEDREPEKALFVTSALTPVASRAPVSTKNSVSDSILQTPQTIVRNQEVRCIRQIMQPLTAKNTAEIAIQTGNTIRLRQGKWNPDVLSQFVDTSYSSAESPIRPKMNNSFEKNGHPAVSILSNMLQNRLNSPKATPVSSDSDVRSSQSNSSHQVTMVHQTDSQTTVLNEKLRHIADRYKIDENANTQFTPLSTSTPSKITEKKRRNGISSIESLQEQALQKTGSEKSINSMASSKKNQQIPEIKIDARWVEEKKSNGDTIRKHVPRGRIRDLAQAFDTMQINSPKNELPIPKYGKNYWKAPEDNTKLAVPSKFISEDRIHSSSDIRSRSSSNRLDASTMSSNIFLPHTSSNNINDRHRSTSSSLSNQPNVFTRNTFLRTSTATSNLKPGVIPTNVPMSTTPINGQENNNFGGFVTQFERIPSINKLNVDNKQRIYESEDQKHFKEDPLFRRSMPNREPLGRNTKNTPILRRQTAVIEIPKNSEENGVRVPIQRVSSSNQVIHNPLRVDSKIEVPINRIINPSKYHRVERAKTQEVTTERQYQPTNSNIYETKAVSGEIGINSNNFEDPFKTGRDLYGRQTTENLSMIRTDGKDIFEEEKGRNLRNYEIENDHRARPLEVSPKLTRHQAIFFDKHPSKLNISNHLTKHSTTTITRDNLAYSPPATEDAGSRITHLTQSLQDGSTDRLLTAEGDNSTIRGKIDRMFDFVDENEEKNHRTVCGEETSTISSGTLGRAGGRSVGGRFEKNNGDLYSPKTKFASYLPVSHQRSIDEQGEWERTIYKENSNGYDGRHYEKLQQSAKKRNMNSPPDRRNTVAIGGGTATDSDFEYSLSQYREMQREQLLRRLPSVDEPQFFRSPTLIAPHAGQSINAYRSKDLCGTPTAGEKIRLNPSYSGCYSPRNIPTALATSTPMDSPSSISSSFRKAELNNNIFGESGIEGGPHDTFVSSISGVSANEKQVDFMKRINRLSYMIENTQKQMSLNEAVLIDAIKKGRQSQEIAANRSILISRETLRLQRSELRRLHAISAVRRPPPPVARNLKGSVIFSNVMVHLNKNFCSRLTTADDNSYAFVALFKNGHQVEATEYLALRVVHNNEVMDRLIFEKPIQFSDVSVDFTVTVEFYAMKVQAPKQVEHTSFATRCKNLMGPPQKKAAQVASSETAFKMRGRIVLDREAAGERCFYLDDVTYPLEGTMMINTKCSRLPDVFEEDFKGFLTMFSANSSMVSWDRYWAVLRRGIVFLWKYPDEEQQGKEPRMQIDLTKCTNNSIEKCSFDVCPRPYSFMIEILVESNEHSEQSTIGSVVEKKRVLLSADTDEMLSHWLFSMNQTLDVIRGPI</sequence>
<dbReference type="InterPro" id="IPR051364">
    <property type="entry name" value="Cytokinesis/Rho-signaling"/>
</dbReference>
<feature type="compositionally biased region" description="Basic and acidic residues" evidence="2">
    <location>
        <begin position="540"/>
        <end position="549"/>
    </location>
</feature>